<keyword evidence="1" id="KW-1133">Transmembrane helix</keyword>
<dbReference type="Proteomes" id="UP001324380">
    <property type="component" value="Chromosome"/>
</dbReference>
<dbReference type="PANTHER" id="PTHR30273">
    <property type="entry name" value="PERIPLASMIC SIGNAL SENSOR AND SIGMA FACTOR ACTIVATOR FECR-RELATED"/>
    <property type="match status" value="1"/>
</dbReference>
<protein>
    <submittedName>
        <fullName evidence="4">DUF4974 domain-containing protein</fullName>
    </submittedName>
</protein>
<dbReference type="PIRSF" id="PIRSF018266">
    <property type="entry name" value="FecR"/>
    <property type="match status" value="1"/>
</dbReference>
<dbReference type="Pfam" id="PF04773">
    <property type="entry name" value="FecR"/>
    <property type="match status" value="1"/>
</dbReference>
<organism evidence="4 5">
    <name type="scientific">Mucilaginibacter sabulilitoris</name>
    <dbReference type="NCBI Taxonomy" id="1173583"/>
    <lineage>
        <taxon>Bacteria</taxon>
        <taxon>Pseudomonadati</taxon>
        <taxon>Bacteroidota</taxon>
        <taxon>Sphingobacteriia</taxon>
        <taxon>Sphingobacteriales</taxon>
        <taxon>Sphingobacteriaceae</taxon>
        <taxon>Mucilaginibacter</taxon>
    </lineage>
</organism>
<dbReference type="PANTHER" id="PTHR30273:SF2">
    <property type="entry name" value="PROTEIN FECR"/>
    <property type="match status" value="1"/>
</dbReference>
<feature type="domain" description="FecR protein" evidence="2">
    <location>
        <begin position="174"/>
        <end position="269"/>
    </location>
</feature>
<reference evidence="4 5" key="1">
    <citation type="submission" date="2023-11" db="EMBL/GenBank/DDBJ databases">
        <title>Analysis of the Genomes of Mucilaginibacter gossypii cycad 4 and M. sabulilitoris SNA2: microbes with the potential for plant growth promotion.</title>
        <authorList>
            <person name="Hirsch A.M."/>
            <person name="Humm E."/>
            <person name="Rubbi M."/>
            <person name="Del Vecchio G."/>
            <person name="Ha S.M."/>
            <person name="Pellegrini M."/>
            <person name="Gunsalus R.P."/>
        </authorList>
    </citation>
    <scope>NUCLEOTIDE SEQUENCE [LARGE SCALE GENOMIC DNA]</scope>
    <source>
        <strain evidence="4 5">SNA2</strain>
    </source>
</reference>
<evidence type="ECO:0000259" key="2">
    <source>
        <dbReference type="Pfam" id="PF04773"/>
    </source>
</evidence>
<evidence type="ECO:0000259" key="3">
    <source>
        <dbReference type="Pfam" id="PF16344"/>
    </source>
</evidence>
<evidence type="ECO:0000313" key="4">
    <source>
        <dbReference type="EMBL" id="WPU93204.1"/>
    </source>
</evidence>
<accession>A0ABZ0TK51</accession>
<dbReference type="Gene3D" id="3.55.50.30">
    <property type="match status" value="1"/>
</dbReference>
<feature type="domain" description="Protein FecR C-terminal" evidence="3">
    <location>
        <begin position="310"/>
        <end position="378"/>
    </location>
</feature>
<proteinExistence type="predicted"/>
<evidence type="ECO:0000256" key="1">
    <source>
        <dbReference type="SAM" id="Phobius"/>
    </source>
</evidence>
<dbReference type="InterPro" id="IPR032508">
    <property type="entry name" value="FecR_C"/>
</dbReference>
<keyword evidence="1" id="KW-0472">Membrane</keyword>
<feature type="transmembrane region" description="Helical" evidence="1">
    <location>
        <begin position="73"/>
        <end position="91"/>
    </location>
</feature>
<dbReference type="Pfam" id="PF16344">
    <property type="entry name" value="FecR_C"/>
    <property type="match status" value="1"/>
</dbReference>
<keyword evidence="5" id="KW-1185">Reference proteome</keyword>
<sequence>MTQQDFIDLYEKFMSGNCTPEEMIFLEEYRDNFQLKDLPWGAEMGDKEEVKQEILNQLRAKINTHKKKHFKRYWVAAAATIVFALGFLWMVKQKDDLAFNRLAPITKDNKGPVLPGFNKATLTLSDGTDIDLNDAKSGTLSKQGDALVGKPGNGKIVYDASTTNTGKNASLFNVLTTPRGGQYQVVLSDGTKVWLNAASSLKFPTVFTGKERHVELVGEAYFEVAKNKDMPFKVTTDKLNIEVLGTHFNVNAYREDDAIKTTLLEGSVKLNTGDKQALLKPGQQATLGEQQNINIQSINTEDAVAWKNGYFVFNNENIQDIMKKISRWYDVEVIYTGKIDERDFGGTVSRFDSVTEVLKSLELTGTVHFKLEGRRITVMP</sequence>
<dbReference type="InterPro" id="IPR006860">
    <property type="entry name" value="FecR"/>
</dbReference>
<dbReference type="Gene3D" id="2.60.120.1440">
    <property type="match status" value="1"/>
</dbReference>
<gene>
    <name evidence="4" type="ORF">SNE25_28190</name>
</gene>
<evidence type="ECO:0000313" key="5">
    <source>
        <dbReference type="Proteomes" id="UP001324380"/>
    </source>
</evidence>
<dbReference type="InterPro" id="IPR012373">
    <property type="entry name" value="Ferrdict_sens_TM"/>
</dbReference>
<dbReference type="EMBL" id="CP139558">
    <property type="protein sequence ID" value="WPU93204.1"/>
    <property type="molecule type" value="Genomic_DNA"/>
</dbReference>
<name>A0ABZ0TK51_9SPHI</name>
<dbReference type="RefSeq" id="WP_321562354.1">
    <property type="nucleotide sequence ID" value="NZ_CP139558.1"/>
</dbReference>
<keyword evidence="1" id="KW-0812">Transmembrane</keyword>